<evidence type="ECO:0000256" key="7">
    <source>
        <dbReference type="SAM" id="MobiDB-lite"/>
    </source>
</evidence>
<keyword evidence="2" id="KW-0813">Transport</keyword>
<dbReference type="CDD" id="cd04220">
    <property type="entry name" value="Halocyanin"/>
    <property type="match status" value="1"/>
</dbReference>
<evidence type="ECO:0000256" key="6">
    <source>
        <dbReference type="ARBA" id="ARBA00023136"/>
    </source>
</evidence>
<comment type="subcellular location">
    <subcellularLocation>
        <location evidence="1">Membrane</location>
    </subcellularLocation>
</comment>
<evidence type="ECO:0000313" key="10">
    <source>
        <dbReference type="Proteomes" id="UP001259659"/>
    </source>
</evidence>
<dbReference type="InterPro" id="IPR028871">
    <property type="entry name" value="BlueCu_1_BS"/>
</dbReference>
<dbReference type="InterPro" id="IPR002387">
    <property type="entry name" value="Plastocyanin"/>
</dbReference>
<feature type="compositionally biased region" description="Polar residues" evidence="7">
    <location>
        <begin position="61"/>
        <end position="71"/>
    </location>
</feature>
<evidence type="ECO:0000313" key="9">
    <source>
        <dbReference type="EMBL" id="MDS0259810.1"/>
    </source>
</evidence>
<dbReference type="PROSITE" id="PS51318">
    <property type="entry name" value="TAT"/>
    <property type="match status" value="1"/>
</dbReference>
<feature type="domain" description="Blue (type 1) copper" evidence="8">
    <location>
        <begin position="74"/>
        <end position="163"/>
    </location>
</feature>
<keyword evidence="4" id="KW-0249">Electron transport</keyword>
<reference evidence="9 10" key="1">
    <citation type="submission" date="2022-06" db="EMBL/GenBank/DDBJ databases">
        <title>Haloarcula sp. a new haloarchaeum isolate from saline soil.</title>
        <authorList>
            <person name="Strakova D."/>
            <person name="Galisteo C."/>
            <person name="Sanchez-Porro C."/>
            <person name="Ventosa A."/>
        </authorList>
    </citation>
    <scope>NUCLEOTIDE SEQUENCE [LARGE SCALE GENOMIC DNA]</scope>
    <source>
        <strain evidence="9 10">S1CR25-12</strain>
    </source>
</reference>
<keyword evidence="10" id="KW-1185">Reference proteome</keyword>
<dbReference type="Pfam" id="PF00127">
    <property type="entry name" value="Copper-bind"/>
    <property type="match status" value="1"/>
</dbReference>
<dbReference type="PROSITE" id="PS00196">
    <property type="entry name" value="COPPER_BLUE"/>
    <property type="match status" value="1"/>
</dbReference>
<keyword evidence="5" id="KW-0186">Copper</keyword>
<proteinExistence type="predicted"/>
<dbReference type="PROSITE" id="PS51257">
    <property type="entry name" value="PROKAR_LIPOPROTEIN"/>
    <property type="match status" value="1"/>
</dbReference>
<dbReference type="Gene3D" id="2.60.40.420">
    <property type="entry name" value="Cupredoxins - blue copper proteins"/>
    <property type="match status" value="1"/>
</dbReference>
<dbReference type="InterPro" id="IPR006311">
    <property type="entry name" value="TAT_signal"/>
</dbReference>
<protein>
    <submittedName>
        <fullName evidence="9">Plastocyanin/azurin family copper-binding protein</fullName>
    </submittedName>
</protein>
<dbReference type="SUPFAM" id="SSF49503">
    <property type="entry name" value="Cupredoxins"/>
    <property type="match status" value="1"/>
</dbReference>
<gene>
    <name evidence="9" type="ORF">NDI56_10445</name>
</gene>
<evidence type="ECO:0000256" key="4">
    <source>
        <dbReference type="ARBA" id="ARBA00022982"/>
    </source>
</evidence>
<dbReference type="InterPro" id="IPR008972">
    <property type="entry name" value="Cupredoxin"/>
</dbReference>
<evidence type="ECO:0000259" key="8">
    <source>
        <dbReference type="Pfam" id="PF00127"/>
    </source>
</evidence>
<evidence type="ECO:0000256" key="1">
    <source>
        <dbReference type="ARBA" id="ARBA00004370"/>
    </source>
</evidence>
<dbReference type="PANTHER" id="PTHR34192">
    <property type="entry name" value="PLASTOCYANIN MAJOR ISOFORM, CHLOROPLASTIC-RELATED"/>
    <property type="match status" value="1"/>
</dbReference>
<dbReference type="PRINTS" id="PR00157">
    <property type="entry name" value="PLASTOCYANIN"/>
</dbReference>
<dbReference type="RefSeq" id="WP_310919461.1">
    <property type="nucleotide sequence ID" value="NZ_JAMQON010000002.1"/>
</dbReference>
<feature type="region of interest" description="Disordered" evidence="7">
    <location>
        <begin position="13"/>
        <end position="71"/>
    </location>
</feature>
<dbReference type="PANTHER" id="PTHR34192:SF10">
    <property type="entry name" value="PLASTOCYANIN MAJOR ISOFORM, CHLOROPLASTIC-RELATED"/>
    <property type="match status" value="1"/>
</dbReference>
<feature type="region of interest" description="Disordered" evidence="7">
    <location>
        <begin position="101"/>
        <end position="125"/>
    </location>
</feature>
<evidence type="ECO:0000256" key="3">
    <source>
        <dbReference type="ARBA" id="ARBA00022723"/>
    </source>
</evidence>
<dbReference type="EMBL" id="JAMQON010000002">
    <property type="protein sequence ID" value="MDS0259810.1"/>
    <property type="molecule type" value="Genomic_DNA"/>
</dbReference>
<accession>A0ABU2FD94</accession>
<keyword evidence="3" id="KW-0479">Metal-binding</keyword>
<sequence>MKGNRRHFIAALTAGVTGTLAGCGGTESATPSEASTETDTDSPVETQTDTDSPMETETETDATGTPDSAGQTVVVAPDGSLRFSPESFTVPAGSTVTWEWGGNGHNVKAETTPSGSDWSGTPGDGSTTYGSGHTYSHTFETAGEYEYYCAPHQSVGMTGSFTVTEQ</sequence>
<evidence type="ECO:0000256" key="2">
    <source>
        <dbReference type="ARBA" id="ARBA00022448"/>
    </source>
</evidence>
<evidence type="ECO:0000256" key="5">
    <source>
        <dbReference type="ARBA" id="ARBA00023008"/>
    </source>
</evidence>
<dbReference type="Proteomes" id="UP001259659">
    <property type="component" value="Unassembled WGS sequence"/>
</dbReference>
<name>A0ABU2FD94_9EURY</name>
<keyword evidence="6" id="KW-0472">Membrane</keyword>
<dbReference type="InterPro" id="IPR000923">
    <property type="entry name" value="BlueCu_1"/>
</dbReference>
<organism evidence="9 10">
    <name type="scientific">Haloarcula saliterrae</name>
    <dbReference type="NCBI Taxonomy" id="2950534"/>
    <lineage>
        <taxon>Archaea</taxon>
        <taxon>Methanobacteriati</taxon>
        <taxon>Methanobacteriota</taxon>
        <taxon>Stenosarchaea group</taxon>
        <taxon>Halobacteria</taxon>
        <taxon>Halobacteriales</taxon>
        <taxon>Haloarculaceae</taxon>
        <taxon>Haloarcula</taxon>
    </lineage>
</organism>
<feature type="compositionally biased region" description="Polar residues" evidence="7">
    <location>
        <begin position="109"/>
        <end position="125"/>
    </location>
</feature>
<comment type="caution">
    <text evidence="9">The sequence shown here is derived from an EMBL/GenBank/DDBJ whole genome shotgun (WGS) entry which is preliminary data.</text>
</comment>